<comment type="similarity">
    <text evidence="3 14">Belongs to the very long-chain fatty acids dehydratase HACD family.</text>
</comment>
<organism evidence="16">
    <name type="scientific">Dissoconium aciculare CBS 342.82</name>
    <dbReference type="NCBI Taxonomy" id="1314786"/>
    <lineage>
        <taxon>Eukaryota</taxon>
        <taxon>Fungi</taxon>
        <taxon>Dikarya</taxon>
        <taxon>Ascomycota</taxon>
        <taxon>Pezizomycotina</taxon>
        <taxon>Dothideomycetes</taxon>
        <taxon>Dothideomycetidae</taxon>
        <taxon>Mycosphaerellales</taxon>
        <taxon>Dissoconiaceae</taxon>
        <taxon>Dissoconium</taxon>
    </lineage>
</organism>
<evidence type="ECO:0000256" key="1">
    <source>
        <dbReference type="ARBA" id="ARBA00004141"/>
    </source>
</evidence>
<feature type="transmembrane region" description="Helical" evidence="14">
    <location>
        <begin position="114"/>
        <end position="133"/>
    </location>
</feature>
<feature type="transmembrane region" description="Helical" evidence="14">
    <location>
        <begin position="179"/>
        <end position="201"/>
    </location>
</feature>
<evidence type="ECO:0000256" key="2">
    <source>
        <dbReference type="ARBA" id="ARBA00005194"/>
    </source>
</evidence>
<keyword evidence="11 14" id="KW-0275">Fatty acid biosynthesis</keyword>
<evidence type="ECO:0000313" key="16">
    <source>
        <dbReference type="RefSeq" id="XP_033461690.1"/>
    </source>
</evidence>
<evidence type="ECO:0000313" key="15">
    <source>
        <dbReference type="Proteomes" id="UP000504637"/>
    </source>
</evidence>
<evidence type="ECO:0000256" key="5">
    <source>
        <dbReference type="ARBA" id="ARBA00022516"/>
    </source>
</evidence>
<evidence type="ECO:0000256" key="12">
    <source>
        <dbReference type="ARBA" id="ARBA00023239"/>
    </source>
</evidence>
<evidence type="ECO:0000256" key="7">
    <source>
        <dbReference type="ARBA" id="ARBA00022832"/>
    </source>
</evidence>
<evidence type="ECO:0000256" key="6">
    <source>
        <dbReference type="ARBA" id="ARBA00022692"/>
    </source>
</evidence>
<dbReference type="Proteomes" id="UP000504637">
    <property type="component" value="Unplaced"/>
</dbReference>
<reference evidence="16" key="3">
    <citation type="submission" date="2025-08" db="UniProtKB">
        <authorList>
            <consortium name="RefSeq"/>
        </authorList>
    </citation>
    <scope>IDENTIFICATION</scope>
    <source>
        <strain evidence="16">CBS 342.82</strain>
    </source>
</reference>
<evidence type="ECO:0000256" key="4">
    <source>
        <dbReference type="ARBA" id="ARBA00013122"/>
    </source>
</evidence>
<dbReference type="PANTHER" id="PTHR11035">
    <property type="entry name" value="VERY-LONG-CHAIN (3R)-3-HYDROXYACYL-COA DEHYDRATASE"/>
    <property type="match status" value="1"/>
</dbReference>
<reference evidence="16" key="2">
    <citation type="submission" date="2020-04" db="EMBL/GenBank/DDBJ databases">
        <authorList>
            <consortium name="NCBI Genome Project"/>
        </authorList>
    </citation>
    <scope>NUCLEOTIDE SEQUENCE</scope>
    <source>
        <strain evidence="16">CBS 342.82</strain>
    </source>
</reference>
<dbReference type="GO" id="GO:0005789">
    <property type="term" value="C:endoplasmic reticulum membrane"/>
    <property type="evidence" value="ECO:0007669"/>
    <property type="project" value="UniProtKB-SubCell"/>
</dbReference>
<name>A0A6J3MAJ5_9PEZI</name>
<evidence type="ECO:0000256" key="13">
    <source>
        <dbReference type="ARBA" id="ARBA00036671"/>
    </source>
</evidence>
<comment type="subcellular location">
    <subcellularLocation>
        <location evidence="14">Endoplasmic reticulum membrane</location>
        <topology evidence="14">Multi-pass membrane protein</topology>
    </subcellularLocation>
    <subcellularLocation>
        <location evidence="1">Membrane</location>
        <topology evidence="1">Multi-pass membrane protein</topology>
    </subcellularLocation>
</comment>
<proteinExistence type="inferred from homology"/>
<keyword evidence="6 14" id="KW-0812">Transmembrane</keyword>
<dbReference type="GeneID" id="54358375"/>
<keyword evidence="8 14" id="KW-1133">Transmembrane helix</keyword>
<comment type="caution">
    <text evidence="14">Lacks conserved residue(s) required for the propagation of feature annotation.</text>
</comment>
<protein>
    <recommendedName>
        <fullName evidence="4 14">Very-long-chain (3R)-3-hydroxyacyl-CoA dehydratase</fullName>
        <ecNumber evidence="4 14">4.2.1.134</ecNumber>
    </recommendedName>
</protein>
<comment type="catalytic activity">
    <reaction evidence="13 14">
        <text>a very-long-chain (3R)-3-hydroxyacyl-CoA = a very-long-chain (2E)-enoyl-CoA + H2O</text>
        <dbReference type="Rhea" id="RHEA:45812"/>
        <dbReference type="ChEBI" id="CHEBI:15377"/>
        <dbReference type="ChEBI" id="CHEBI:83728"/>
        <dbReference type="ChEBI" id="CHEBI:85440"/>
        <dbReference type="EC" id="4.2.1.134"/>
    </reaction>
</comment>
<dbReference type="EC" id="4.2.1.134" evidence="4 14"/>
<dbReference type="OrthoDB" id="46988at2759"/>
<evidence type="ECO:0000256" key="11">
    <source>
        <dbReference type="ARBA" id="ARBA00023160"/>
    </source>
</evidence>
<keyword evidence="12 14" id="KW-0456">Lyase</keyword>
<feature type="non-terminal residue" evidence="16">
    <location>
        <position position="1"/>
    </location>
</feature>
<sequence length="211" mass="23617">TSKPLKSASQSSKSNYLIFYNFISAALWSGVLAQVIQLNATQGHEKVYAGAGEYTKWVQTLAGLEVVHAALGIVRAPLLTTVMQVASRFLLVWGVVDLFPAATGPNPAYSTMLLAWSVTEVIRYSYFAINLSFGKVPSWMTWLRYNTFFVLYPLGISSECWLVWQATEPAEKTNPLIKYAYLAILAVYVPGSYILFTHMMAQRRKVMKALR</sequence>
<dbReference type="PANTHER" id="PTHR11035:SF3">
    <property type="entry name" value="VERY-LONG-CHAIN (3R)-3-HYDROXYACYL-COA DEHYDRATASE"/>
    <property type="match status" value="1"/>
</dbReference>
<keyword evidence="5 14" id="KW-0444">Lipid biosynthesis</keyword>
<comment type="function">
    <text evidence="14">Catalyzes the third of the four reactions of the long-chain fatty acids elongation cycle. This endoplasmic reticulum-bound enzymatic process, allows the addition of two carbons to the chain of long- and very long-chain fatty acids/VLCFAs per cycle. This enzyme catalyzes the dehydration of the 3-hydroxyacyl-CoA intermediate into trans-2,3-enoyl-CoA, within each cycle of fatty acid elongation. Thereby, it participates to the production of VLCFAs of different chain lengths that are involved in multiple biological processes as precursors of membrane lipids and lipid mediators.</text>
</comment>
<gene>
    <name evidence="16" type="ORF">K489DRAFT_307005</name>
</gene>
<feature type="transmembrane region" description="Helical" evidence="14">
    <location>
        <begin position="16"/>
        <end position="37"/>
    </location>
</feature>
<evidence type="ECO:0000256" key="9">
    <source>
        <dbReference type="ARBA" id="ARBA00023098"/>
    </source>
</evidence>
<feature type="transmembrane region" description="Helical" evidence="14">
    <location>
        <begin position="145"/>
        <end position="164"/>
    </location>
</feature>
<keyword evidence="14" id="KW-0256">Endoplasmic reticulum</keyword>
<dbReference type="Pfam" id="PF04387">
    <property type="entry name" value="PTPLA"/>
    <property type="match status" value="1"/>
</dbReference>
<dbReference type="AlphaFoldDB" id="A0A6J3MAJ5"/>
<accession>A0A6J3MAJ5</accession>
<dbReference type="RefSeq" id="XP_033461690.1">
    <property type="nucleotide sequence ID" value="XM_033600575.1"/>
</dbReference>
<keyword evidence="15" id="KW-1185">Reference proteome</keyword>
<keyword evidence="7 14" id="KW-0276">Fatty acid metabolism</keyword>
<keyword evidence="10 14" id="KW-0472">Membrane</keyword>
<evidence type="ECO:0000256" key="8">
    <source>
        <dbReference type="ARBA" id="ARBA00022989"/>
    </source>
</evidence>
<dbReference type="InterPro" id="IPR007482">
    <property type="entry name" value="Tyr_Pase-like_PTPLA"/>
</dbReference>
<comment type="pathway">
    <text evidence="2 14">Lipid metabolism; fatty acid biosynthesis.</text>
</comment>
<dbReference type="UniPathway" id="UPA00094"/>
<dbReference type="GO" id="GO:0102158">
    <property type="term" value="F:very-long-chain (3R)-3-hydroxyacyl-CoA dehydratase activity"/>
    <property type="evidence" value="ECO:0007669"/>
    <property type="project" value="UniProtKB-EC"/>
</dbReference>
<evidence type="ECO:0000256" key="3">
    <source>
        <dbReference type="ARBA" id="ARBA00007811"/>
    </source>
</evidence>
<feature type="non-terminal residue" evidence="16">
    <location>
        <position position="211"/>
    </location>
</feature>
<keyword evidence="9 14" id="KW-0443">Lipid metabolism</keyword>
<dbReference type="GO" id="GO:0042761">
    <property type="term" value="P:very long-chain fatty acid biosynthetic process"/>
    <property type="evidence" value="ECO:0007669"/>
    <property type="project" value="TreeGrafter"/>
</dbReference>
<reference evidence="16" key="1">
    <citation type="submission" date="2020-01" db="EMBL/GenBank/DDBJ databases">
        <authorList>
            <consortium name="DOE Joint Genome Institute"/>
            <person name="Haridas S."/>
            <person name="Albert R."/>
            <person name="Binder M."/>
            <person name="Bloem J."/>
            <person name="Labutti K."/>
            <person name="Salamov A."/>
            <person name="Andreopoulos B."/>
            <person name="Baker S.E."/>
            <person name="Barry K."/>
            <person name="Bills G."/>
            <person name="Bluhm B.H."/>
            <person name="Cannon C."/>
            <person name="Castanera R."/>
            <person name="Culley D.E."/>
            <person name="Daum C."/>
            <person name="Ezra D."/>
            <person name="Gonzalez J.B."/>
            <person name="Henrissat B."/>
            <person name="Kuo A."/>
            <person name="Liang C."/>
            <person name="Lipzen A."/>
            <person name="Lutzoni F."/>
            <person name="Magnuson J."/>
            <person name="Mondo S."/>
            <person name="Nolan M."/>
            <person name="Ohm R."/>
            <person name="Pangilinan J."/>
            <person name="Park H.-J."/>
            <person name="Ramirez L."/>
            <person name="Alfaro M."/>
            <person name="Sun H."/>
            <person name="Tritt A."/>
            <person name="Yoshinaga Y."/>
            <person name="Zwiers L.-H."/>
            <person name="Turgeon B.G."/>
            <person name="Goodwin S.B."/>
            <person name="Spatafora J.W."/>
            <person name="Crous P.W."/>
            <person name="Grigoriev I.V."/>
        </authorList>
    </citation>
    <scope>NUCLEOTIDE SEQUENCE</scope>
    <source>
        <strain evidence="16">CBS 342.82</strain>
    </source>
</reference>
<evidence type="ECO:0000256" key="10">
    <source>
        <dbReference type="ARBA" id="ARBA00023136"/>
    </source>
</evidence>
<dbReference type="GO" id="GO:0030148">
    <property type="term" value="P:sphingolipid biosynthetic process"/>
    <property type="evidence" value="ECO:0007669"/>
    <property type="project" value="TreeGrafter"/>
</dbReference>
<dbReference type="GO" id="GO:0030497">
    <property type="term" value="P:fatty acid elongation"/>
    <property type="evidence" value="ECO:0007669"/>
    <property type="project" value="TreeGrafter"/>
</dbReference>
<evidence type="ECO:0000256" key="14">
    <source>
        <dbReference type="RuleBase" id="RU363109"/>
    </source>
</evidence>